<name>B0C1T0_ACAM1</name>
<organism evidence="4 5">
    <name type="scientific">Acaryochloris marina (strain MBIC 11017)</name>
    <dbReference type="NCBI Taxonomy" id="329726"/>
    <lineage>
        <taxon>Bacteria</taxon>
        <taxon>Bacillati</taxon>
        <taxon>Cyanobacteriota</taxon>
        <taxon>Cyanophyceae</taxon>
        <taxon>Acaryochloridales</taxon>
        <taxon>Acaryochloridaceae</taxon>
        <taxon>Acaryochloris</taxon>
    </lineage>
</organism>
<dbReference type="PANTHER" id="PTHR45138">
    <property type="entry name" value="REGULATORY COMPONENTS OF SENSORY TRANSDUCTION SYSTEM"/>
    <property type="match status" value="1"/>
</dbReference>
<dbReference type="SUPFAM" id="SSF52540">
    <property type="entry name" value="P-loop containing nucleoside triphosphate hydrolases"/>
    <property type="match status" value="1"/>
</dbReference>
<accession>B0C1T0</accession>
<dbReference type="GO" id="GO:1902201">
    <property type="term" value="P:negative regulation of bacterial-type flagellum-dependent cell motility"/>
    <property type="evidence" value="ECO:0007669"/>
    <property type="project" value="TreeGrafter"/>
</dbReference>
<dbReference type="FunFam" id="3.30.70.270:FF:000001">
    <property type="entry name" value="Diguanylate cyclase domain protein"/>
    <property type="match status" value="1"/>
</dbReference>
<dbReference type="NCBIfam" id="TIGR00254">
    <property type="entry name" value="GGDEF"/>
    <property type="match status" value="1"/>
</dbReference>
<sequence>MNTVSESPLDPPSSVPTRPSINPADLHFPSGAISLDSSLYIERLPLENHAYQGIEKPGGLVRIQAPQGMGKSSLLLRLTAHARAQGYQTVTINFQTADQDIFTSIGKFLRWFCASVTYHLRKPSCLDDYWDDDIGAKLSCTMYFEDYLLAELDTPLVIALQHVEEIFEHVAIAVDFLPLLRFWHEQAKQGDVFRHLRLMVSHSTEVYVPLNINHSPFNVGLPIRLPPFNLAQVKALAYAYGLDWESNREAQQLMDLVGGRPALVNMALYDISYGQKTLDQFLQEAPTQASIYRHHLQKLLTTLNHQPELAAALKDVVSAKSGFELEPVIAYKLNSLGLVELRGNECLISCELYRQFFVHKTFSQLDAWRERLAQLEEENTQLKQLVNLDALTQVANRRSFDEFIQAKWQQLGEMQAPLAVILADVDCFKLYNDTYGHQAGDQCLQQVAQAMQKCAQRASDLVARYGGEEFVVVLPLTTAESAAQMAETMLNCIKEKKISHDRSTVATKIVTASMGVASVIPTLDQDPTSLIKAADQALYQAKALGRDRVQIAIAAD</sequence>
<dbReference type="SMART" id="SM00267">
    <property type="entry name" value="GGDEF"/>
    <property type="match status" value="1"/>
</dbReference>
<dbReference type="Pfam" id="PF14516">
    <property type="entry name" value="AAA_35"/>
    <property type="match status" value="1"/>
</dbReference>
<dbReference type="STRING" id="329726.AM1_1056"/>
<dbReference type="Pfam" id="PF00990">
    <property type="entry name" value="GGDEF"/>
    <property type="match status" value="1"/>
</dbReference>
<dbReference type="InterPro" id="IPR029787">
    <property type="entry name" value="Nucleotide_cyclase"/>
</dbReference>
<evidence type="ECO:0000313" key="5">
    <source>
        <dbReference type="Proteomes" id="UP000000268"/>
    </source>
</evidence>
<proteinExistence type="predicted"/>
<dbReference type="KEGG" id="amr:AM1_1056"/>
<evidence type="ECO:0000256" key="2">
    <source>
        <dbReference type="SAM" id="MobiDB-lite"/>
    </source>
</evidence>
<dbReference type="SUPFAM" id="SSF55073">
    <property type="entry name" value="Nucleotide cyclase"/>
    <property type="match status" value="1"/>
</dbReference>
<evidence type="ECO:0000256" key="1">
    <source>
        <dbReference type="SAM" id="Coils"/>
    </source>
</evidence>
<feature type="region of interest" description="Disordered" evidence="2">
    <location>
        <begin position="1"/>
        <end position="22"/>
    </location>
</feature>
<dbReference type="GO" id="GO:0043709">
    <property type="term" value="P:cell adhesion involved in single-species biofilm formation"/>
    <property type="evidence" value="ECO:0007669"/>
    <property type="project" value="TreeGrafter"/>
</dbReference>
<feature type="coiled-coil region" evidence="1">
    <location>
        <begin position="358"/>
        <end position="385"/>
    </location>
</feature>
<dbReference type="PROSITE" id="PS50887">
    <property type="entry name" value="GGDEF"/>
    <property type="match status" value="1"/>
</dbReference>
<dbReference type="eggNOG" id="COG3706">
    <property type="taxonomic scope" value="Bacteria"/>
</dbReference>
<dbReference type="InterPro" id="IPR027417">
    <property type="entry name" value="P-loop_NTPase"/>
</dbReference>
<dbReference type="Proteomes" id="UP000000268">
    <property type="component" value="Chromosome"/>
</dbReference>
<dbReference type="RefSeq" id="WP_012161654.1">
    <property type="nucleotide sequence ID" value="NC_009925.1"/>
</dbReference>
<feature type="domain" description="GGDEF" evidence="3">
    <location>
        <begin position="416"/>
        <end position="554"/>
    </location>
</feature>
<evidence type="ECO:0000259" key="3">
    <source>
        <dbReference type="PROSITE" id="PS50887"/>
    </source>
</evidence>
<evidence type="ECO:0000313" key="4">
    <source>
        <dbReference type="EMBL" id="ABW26096.1"/>
    </source>
</evidence>
<dbReference type="PANTHER" id="PTHR45138:SF9">
    <property type="entry name" value="DIGUANYLATE CYCLASE DGCM-RELATED"/>
    <property type="match status" value="1"/>
</dbReference>
<keyword evidence="1" id="KW-0175">Coiled coil</keyword>
<dbReference type="EMBL" id="CP000828">
    <property type="protein sequence ID" value="ABW26096.1"/>
    <property type="molecule type" value="Genomic_DNA"/>
</dbReference>
<keyword evidence="5" id="KW-1185">Reference proteome</keyword>
<dbReference type="AlphaFoldDB" id="B0C1T0"/>
<dbReference type="GO" id="GO:0005886">
    <property type="term" value="C:plasma membrane"/>
    <property type="evidence" value="ECO:0007669"/>
    <property type="project" value="TreeGrafter"/>
</dbReference>
<dbReference type="HOGENOM" id="CLU_025995_0_0_3"/>
<dbReference type="CDD" id="cd01949">
    <property type="entry name" value="GGDEF"/>
    <property type="match status" value="1"/>
</dbReference>
<protein>
    <submittedName>
        <fullName evidence="4">Diguanylate cyclase (GGDEF) domain protein</fullName>
    </submittedName>
</protein>
<dbReference type="InterPro" id="IPR050469">
    <property type="entry name" value="Diguanylate_Cyclase"/>
</dbReference>
<dbReference type="GO" id="GO:0052621">
    <property type="term" value="F:diguanylate cyclase activity"/>
    <property type="evidence" value="ECO:0007669"/>
    <property type="project" value="TreeGrafter"/>
</dbReference>
<dbReference type="OrthoDB" id="5522963at2"/>
<dbReference type="Gene3D" id="3.30.70.270">
    <property type="match status" value="1"/>
</dbReference>
<dbReference type="InterPro" id="IPR000160">
    <property type="entry name" value="GGDEF_dom"/>
</dbReference>
<gene>
    <name evidence="4" type="ordered locus">AM1_1056</name>
</gene>
<dbReference type="InterPro" id="IPR043128">
    <property type="entry name" value="Rev_trsase/Diguanyl_cyclase"/>
</dbReference>
<reference evidence="4 5" key="1">
    <citation type="journal article" date="2008" name="Proc. Natl. Acad. Sci. U.S.A.">
        <title>Niche adaptation and genome expansion in the chlorophyll d-producing cyanobacterium Acaryochloris marina.</title>
        <authorList>
            <person name="Swingley W.D."/>
            <person name="Chen M."/>
            <person name="Cheung P.C."/>
            <person name="Conrad A.L."/>
            <person name="Dejesa L.C."/>
            <person name="Hao J."/>
            <person name="Honchak B.M."/>
            <person name="Karbach L.E."/>
            <person name="Kurdoglu A."/>
            <person name="Lahiri S."/>
            <person name="Mastrian S.D."/>
            <person name="Miyashita H."/>
            <person name="Page L."/>
            <person name="Ramakrishna P."/>
            <person name="Satoh S."/>
            <person name="Sattley W.M."/>
            <person name="Shimada Y."/>
            <person name="Taylor H.L."/>
            <person name="Tomo T."/>
            <person name="Tsuchiya T."/>
            <person name="Wang Z.T."/>
            <person name="Raymond J."/>
            <person name="Mimuro M."/>
            <person name="Blankenship R.E."/>
            <person name="Touchman J.W."/>
        </authorList>
    </citation>
    <scope>NUCLEOTIDE SEQUENCE [LARGE SCALE GENOMIC DNA]</scope>
    <source>
        <strain evidence="5">MBIC 11017</strain>
    </source>
</reference>